<evidence type="ECO:0000259" key="3">
    <source>
        <dbReference type="Pfam" id="PF12850"/>
    </source>
</evidence>
<gene>
    <name evidence="4" type="ORF">H8S45_10915</name>
</gene>
<dbReference type="GO" id="GO:0046872">
    <property type="term" value="F:metal ion binding"/>
    <property type="evidence" value="ECO:0007669"/>
    <property type="project" value="UniProtKB-KW"/>
</dbReference>
<dbReference type="InterPro" id="IPR029052">
    <property type="entry name" value="Metallo-depent_PP-like"/>
</dbReference>
<feature type="domain" description="Calcineurin-like phosphoesterase" evidence="3">
    <location>
        <begin position="1"/>
        <end position="147"/>
    </location>
</feature>
<proteinExistence type="inferred from homology"/>
<dbReference type="PANTHER" id="PTHR43165">
    <property type="entry name" value="METALLOPHOSPHOESTERASE"/>
    <property type="match status" value="1"/>
</dbReference>
<dbReference type="PANTHER" id="PTHR43165:SF1">
    <property type="entry name" value="PHOSPHODIESTERASE MJ0936"/>
    <property type="match status" value="1"/>
</dbReference>
<dbReference type="EC" id="3.1.4.-" evidence="2"/>
<dbReference type="Gene3D" id="3.60.21.10">
    <property type="match status" value="1"/>
</dbReference>
<dbReference type="EMBL" id="JACOPL010000009">
    <property type="protein sequence ID" value="MBC5725966.1"/>
    <property type="molecule type" value="Genomic_DNA"/>
</dbReference>
<evidence type="ECO:0000256" key="1">
    <source>
        <dbReference type="ARBA" id="ARBA00008950"/>
    </source>
</evidence>
<dbReference type="Proteomes" id="UP000606499">
    <property type="component" value="Unassembled WGS sequence"/>
</dbReference>
<accession>A0A923LV76</accession>
<dbReference type="InterPro" id="IPR053193">
    <property type="entry name" value="MetalloPDE_YfcE-like"/>
</dbReference>
<dbReference type="RefSeq" id="WP_161804745.1">
    <property type="nucleotide sequence ID" value="NZ_JACOPL010000009.1"/>
</dbReference>
<dbReference type="InterPro" id="IPR024654">
    <property type="entry name" value="Calcineurin-like_PHP_lpxH"/>
</dbReference>
<dbReference type="Pfam" id="PF12850">
    <property type="entry name" value="Metallophos_2"/>
    <property type="match status" value="1"/>
</dbReference>
<evidence type="ECO:0000256" key="2">
    <source>
        <dbReference type="RuleBase" id="RU362039"/>
    </source>
</evidence>
<dbReference type="NCBIfam" id="TIGR00040">
    <property type="entry name" value="yfcE"/>
    <property type="match status" value="1"/>
</dbReference>
<evidence type="ECO:0000313" key="5">
    <source>
        <dbReference type="Proteomes" id="UP000606499"/>
    </source>
</evidence>
<keyword evidence="2" id="KW-0479">Metal-binding</keyword>
<dbReference type="GO" id="GO:0016787">
    <property type="term" value="F:hydrolase activity"/>
    <property type="evidence" value="ECO:0007669"/>
    <property type="project" value="UniProtKB-UniRule"/>
</dbReference>
<name>A0A923LV76_9FIRM</name>
<protein>
    <recommendedName>
        <fullName evidence="2">Phosphoesterase</fullName>
        <ecNumber evidence="2">3.1.4.-</ecNumber>
    </recommendedName>
</protein>
<reference evidence="4" key="1">
    <citation type="submission" date="2020-08" db="EMBL/GenBank/DDBJ databases">
        <title>Genome public.</title>
        <authorList>
            <person name="Liu C."/>
            <person name="Sun Q."/>
        </authorList>
    </citation>
    <scope>NUCLEOTIDE SEQUENCE</scope>
    <source>
        <strain evidence="4">NSJ-28</strain>
    </source>
</reference>
<sequence>MNILVFADSHGRNIAMAAAVEREKPDAVIHLGDYADDARELERLFPMLPVYRVRGNNDYKPDVAQYAVITPDNLPIYITHGHKERVSMLACGILPQRAREEGCLVALYGHTHRMLLERIDGVLVCNPGSISLPRGGPASYARLTIENAQLRAVTLLDEDGGLIRRDKFRQ</sequence>
<comment type="similarity">
    <text evidence="1 2">Belongs to the metallophosphoesterase superfamily. YfcE family.</text>
</comment>
<keyword evidence="5" id="KW-1185">Reference proteome</keyword>
<dbReference type="SUPFAM" id="SSF56300">
    <property type="entry name" value="Metallo-dependent phosphatases"/>
    <property type="match status" value="1"/>
</dbReference>
<dbReference type="InterPro" id="IPR000979">
    <property type="entry name" value="Phosphodiesterase_MJ0936/Vps29"/>
</dbReference>
<evidence type="ECO:0000313" key="4">
    <source>
        <dbReference type="EMBL" id="MBC5725966.1"/>
    </source>
</evidence>
<comment type="caution">
    <text evidence="4">The sequence shown here is derived from an EMBL/GenBank/DDBJ whole genome shotgun (WGS) entry which is preliminary data.</text>
</comment>
<organism evidence="4 5">
    <name type="scientific">Agathobaculum faecis</name>
    <dbReference type="NCBI Taxonomy" id="2763013"/>
    <lineage>
        <taxon>Bacteria</taxon>
        <taxon>Bacillati</taxon>
        <taxon>Bacillota</taxon>
        <taxon>Clostridia</taxon>
        <taxon>Eubacteriales</taxon>
        <taxon>Butyricicoccaceae</taxon>
        <taxon>Agathobaculum</taxon>
    </lineage>
</organism>
<comment type="cofactor">
    <cofactor evidence="2">
        <name>a divalent metal cation</name>
        <dbReference type="ChEBI" id="CHEBI:60240"/>
    </cofactor>
</comment>
<dbReference type="AlphaFoldDB" id="A0A923LV76"/>